<sequence length="851" mass="97355">MKYSLIFLLLLSFSTAFSQDLEEAIYVATEKFNANRTAESFSTLLKKETDFRPKIKTIDEQLAYFFLLINKGHYLDNINKQPQAILAYQTAWNIYNNHQLSTITDYDIIDYCLKPLGILYNKVGDYTNAENTIKQYIFIAEKNKNNSQRIAGAINLAQLYFTAGKFDEAIKVSENGLQIAGLTSSKKEKLLAIKNNNQIALNNSEATTIKTKNPEVKYNLALKSKDYKQALLHLREMITEQYNKQEFSARAIAKLHVLNAQLHLKLDHKNACALELKNALKVLLPNHDANILPKYEDLYAENTFIDIFDLLGNIQISSINALDCYDRSFYVSNLLTENITSQEAKLRHADKNRKRSEACIAILYQDFKTLKTPNIIVKALAYAEKNKASILKETIAKKSLLQLHPKDTLLLREQVLLTKQADLTNQLIKAEFEKKSETVNDLSYKLSKISNDLKVLKNKIDLSYPNDKNENFIDNLKQKLKKEKASLVEYFYGENDIYTFIISDKSLQFFKLKRDKSFDASISNYIGYFNSPNAINNDVSKFTTDAFKLYQQLKLNRVKASNNLIVIPDGFLNFIPFESLISKKTKTTKYSKMPFLIKKQCIVYNTSAEIFLKGKQPEFDDHVLGIFPVFKNTKKALTFSEDEAKSIDQFTDAKFLMYTNATKKDAFIQADNYGILHFSTHADAGSFSIPANIEFADDNLYLNELYTKQLDNNLVVLSACETGIGKLNKGEGSMSLARGFQYAGIDQLVFSLWKVNDKSTSQIMHNFYKNYNKFESVAIANQKSKQQYLDDKSITNAKKSPYYWSAFVYYGTTTIKGKSSILIYLLFTFIGLAITLLLWSVIRKQKHGRQA</sequence>
<evidence type="ECO:0000256" key="2">
    <source>
        <dbReference type="SAM" id="SignalP"/>
    </source>
</evidence>
<feature type="domain" description="CHAT" evidence="3">
    <location>
        <begin position="558"/>
        <end position="811"/>
    </location>
</feature>
<keyword evidence="1" id="KW-0472">Membrane</keyword>
<comment type="caution">
    <text evidence="4">The sequence shown here is derived from an EMBL/GenBank/DDBJ whole genome shotgun (WGS) entry which is preliminary data.</text>
</comment>
<feature type="transmembrane region" description="Helical" evidence="1">
    <location>
        <begin position="821"/>
        <end position="842"/>
    </location>
</feature>
<keyword evidence="5" id="KW-1185">Reference proteome</keyword>
<feature type="signal peptide" evidence="2">
    <location>
        <begin position="1"/>
        <end position="18"/>
    </location>
</feature>
<gene>
    <name evidence="4" type="ORF">C7H61_04230</name>
</gene>
<dbReference type="OrthoDB" id="9771112at2"/>
<protein>
    <submittedName>
        <fullName evidence="4">CHAT domain-containing protein</fullName>
    </submittedName>
</protein>
<dbReference type="InterPro" id="IPR011990">
    <property type="entry name" value="TPR-like_helical_dom_sf"/>
</dbReference>
<dbReference type="Proteomes" id="UP000238430">
    <property type="component" value="Unassembled WGS sequence"/>
</dbReference>
<proteinExistence type="predicted"/>
<evidence type="ECO:0000313" key="4">
    <source>
        <dbReference type="EMBL" id="PSG92657.1"/>
    </source>
</evidence>
<dbReference type="AlphaFoldDB" id="A0A2T1NIA6"/>
<dbReference type="EMBL" id="PXOT01000018">
    <property type="protein sequence ID" value="PSG92657.1"/>
    <property type="molecule type" value="Genomic_DNA"/>
</dbReference>
<dbReference type="Gene3D" id="1.25.40.10">
    <property type="entry name" value="Tetratricopeptide repeat domain"/>
    <property type="match status" value="1"/>
</dbReference>
<keyword evidence="1" id="KW-0812">Transmembrane</keyword>
<evidence type="ECO:0000256" key="1">
    <source>
        <dbReference type="SAM" id="Phobius"/>
    </source>
</evidence>
<dbReference type="PANTHER" id="PTHR10098:SF108">
    <property type="entry name" value="TETRATRICOPEPTIDE REPEAT PROTEIN 28"/>
    <property type="match status" value="1"/>
</dbReference>
<accession>A0A2T1NIA6</accession>
<evidence type="ECO:0000313" key="5">
    <source>
        <dbReference type="Proteomes" id="UP000238430"/>
    </source>
</evidence>
<name>A0A2T1NIA6_9FLAO</name>
<evidence type="ECO:0000259" key="3">
    <source>
        <dbReference type="Pfam" id="PF12770"/>
    </source>
</evidence>
<keyword evidence="2" id="KW-0732">Signal</keyword>
<dbReference type="Pfam" id="PF12770">
    <property type="entry name" value="CHAT"/>
    <property type="match status" value="1"/>
</dbReference>
<dbReference type="SUPFAM" id="SSF48452">
    <property type="entry name" value="TPR-like"/>
    <property type="match status" value="1"/>
</dbReference>
<reference evidence="4 5" key="1">
    <citation type="submission" date="2018-03" db="EMBL/GenBank/DDBJ databases">
        <title>Mesoflavibacter sp. HG37 and Mesoflavibacter sp. HG96 sp.nov., two marine bacteria isolated from seawater of Western Pacific Ocean.</title>
        <authorList>
            <person name="Cheng H."/>
            <person name="Wu Y.-H."/>
            <person name="Guo L.-L."/>
            <person name="Xu X.-W."/>
        </authorList>
    </citation>
    <scope>NUCLEOTIDE SEQUENCE [LARGE SCALE GENOMIC DNA]</scope>
    <source>
        <strain evidence="4 5">KCTC 42117</strain>
    </source>
</reference>
<organism evidence="4 5">
    <name type="scientific">Mesoflavibacter zeaxanthinifaciens subsp. sabulilitoris</name>
    <dbReference type="NCBI Taxonomy" id="1520893"/>
    <lineage>
        <taxon>Bacteria</taxon>
        <taxon>Pseudomonadati</taxon>
        <taxon>Bacteroidota</taxon>
        <taxon>Flavobacteriia</taxon>
        <taxon>Flavobacteriales</taxon>
        <taxon>Flavobacteriaceae</taxon>
        <taxon>Mesoflavibacter</taxon>
    </lineage>
</organism>
<dbReference type="InterPro" id="IPR024983">
    <property type="entry name" value="CHAT_dom"/>
</dbReference>
<dbReference type="PANTHER" id="PTHR10098">
    <property type="entry name" value="RAPSYN-RELATED"/>
    <property type="match status" value="1"/>
</dbReference>
<dbReference type="RefSeq" id="WP_106677390.1">
    <property type="nucleotide sequence ID" value="NZ_JACHWV010000005.1"/>
</dbReference>
<keyword evidence="1" id="KW-1133">Transmembrane helix</keyword>
<feature type="chain" id="PRO_5015684688" evidence="2">
    <location>
        <begin position="19"/>
        <end position="851"/>
    </location>
</feature>